<feature type="transmembrane region" description="Helical" evidence="1">
    <location>
        <begin position="178"/>
        <end position="196"/>
    </location>
</feature>
<dbReference type="Proteomes" id="UP000730739">
    <property type="component" value="Unassembled WGS sequence"/>
</dbReference>
<evidence type="ECO:0000313" key="3">
    <source>
        <dbReference type="Proteomes" id="UP000730739"/>
    </source>
</evidence>
<keyword evidence="3" id="KW-1185">Reference proteome</keyword>
<proteinExistence type="predicted"/>
<feature type="transmembrane region" description="Helical" evidence="1">
    <location>
        <begin position="208"/>
        <end position="227"/>
    </location>
</feature>
<keyword evidence="1" id="KW-0472">Membrane</keyword>
<dbReference type="InterPro" id="IPR043130">
    <property type="entry name" value="CDP-OH_PTrfase_TM_dom"/>
</dbReference>
<accession>A0ABS4QZT6</accession>
<dbReference type="InterPro" id="IPR000462">
    <property type="entry name" value="CDP-OH_P_trans"/>
</dbReference>
<dbReference type="EC" id="2.7.8.8" evidence="2"/>
<dbReference type="Gene3D" id="1.20.120.1760">
    <property type="match status" value="1"/>
</dbReference>
<dbReference type="Pfam" id="PF01066">
    <property type="entry name" value="CDP-OH_P_transf"/>
    <property type="match status" value="1"/>
</dbReference>
<keyword evidence="1" id="KW-0812">Transmembrane</keyword>
<feature type="transmembrane region" description="Helical" evidence="1">
    <location>
        <begin position="262"/>
        <end position="282"/>
    </location>
</feature>
<feature type="transmembrane region" description="Helical" evidence="1">
    <location>
        <begin position="154"/>
        <end position="172"/>
    </location>
</feature>
<sequence length="283" mass="30736">MPSHLRRTIVPPPQHLQGLCHRALHRGTAIQPQSAEGPQIAAGKCDDLKWNETENENDLGIVEAMFRQRFRVLTTWSWRTEMLRYLIDPANAVTSFGILSSGVALYLALRGHIEAATAIGLWAMLADQLDGILARKTPGRSPDVAAIGKSLDGFSDIIYGAVLPSVVILALLEDSLASLLIVPLMLLAGSIRLSYFNSYGLSNGNFTGVPLSYDLPILALFFLVRAWLPENVFSPLVVMAFILLAGLHVSSLRIPAPGRAMYLGLVIYSTLASSTLLARAFLS</sequence>
<evidence type="ECO:0000313" key="2">
    <source>
        <dbReference type="EMBL" id="MBP2236152.1"/>
    </source>
</evidence>
<name>A0ABS4QZT6_9HYPH</name>
<dbReference type="GO" id="GO:0003882">
    <property type="term" value="F:CDP-diacylglycerol-serine O-phosphatidyltransferase activity"/>
    <property type="evidence" value="ECO:0007669"/>
    <property type="project" value="UniProtKB-EC"/>
</dbReference>
<protein>
    <submittedName>
        <fullName evidence="2">CDP-diacylglycerol--serine O-phosphatidyltransferase</fullName>
        <ecNumber evidence="2">2.7.8.8</ecNumber>
    </submittedName>
</protein>
<dbReference type="EMBL" id="JAGILA010000003">
    <property type="protein sequence ID" value="MBP2236152.1"/>
    <property type="molecule type" value="Genomic_DNA"/>
</dbReference>
<keyword evidence="2" id="KW-0808">Transferase</keyword>
<gene>
    <name evidence="2" type="ORF">J2Z31_002666</name>
</gene>
<keyword evidence="1" id="KW-1133">Transmembrane helix</keyword>
<comment type="caution">
    <text evidence="2">The sequence shown here is derived from an EMBL/GenBank/DDBJ whole genome shotgun (WGS) entry which is preliminary data.</text>
</comment>
<feature type="transmembrane region" description="Helical" evidence="1">
    <location>
        <begin position="89"/>
        <end position="109"/>
    </location>
</feature>
<reference evidence="2 3" key="1">
    <citation type="submission" date="2021-03" db="EMBL/GenBank/DDBJ databases">
        <title>Genomic Encyclopedia of Type Strains, Phase IV (KMG-IV): sequencing the most valuable type-strain genomes for metagenomic binning, comparative biology and taxonomic classification.</title>
        <authorList>
            <person name="Goeker M."/>
        </authorList>
    </citation>
    <scope>NUCLEOTIDE SEQUENCE [LARGE SCALE GENOMIC DNA]</scope>
    <source>
        <strain evidence="2 3">DSM 13372</strain>
    </source>
</reference>
<evidence type="ECO:0000256" key="1">
    <source>
        <dbReference type="SAM" id="Phobius"/>
    </source>
</evidence>
<organism evidence="2 3">
    <name type="scientific">Sinorhizobium kostiense</name>
    <dbReference type="NCBI Taxonomy" id="76747"/>
    <lineage>
        <taxon>Bacteria</taxon>
        <taxon>Pseudomonadati</taxon>
        <taxon>Pseudomonadota</taxon>
        <taxon>Alphaproteobacteria</taxon>
        <taxon>Hyphomicrobiales</taxon>
        <taxon>Rhizobiaceae</taxon>
        <taxon>Sinorhizobium/Ensifer group</taxon>
        <taxon>Sinorhizobium</taxon>
    </lineage>
</organism>
<feature type="transmembrane region" description="Helical" evidence="1">
    <location>
        <begin position="233"/>
        <end position="250"/>
    </location>
</feature>
<dbReference type="RefSeq" id="WP_234939429.1">
    <property type="nucleotide sequence ID" value="NZ_JAGILA010000003.1"/>
</dbReference>